<reference evidence="5 6" key="1">
    <citation type="submission" date="2019-05" db="EMBL/GenBank/DDBJ databases">
        <title>Psychrobacillus vulpis sp. nov., a new species isolated from feces of a red fox that inhabits in The Tablas de Daimiel Natural Park, Albacete, Spain.</title>
        <authorList>
            <person name="Rodriguez M."/>
            <person name="Reina J.C."/>
            <person name="Bejar V."/>
            <person name="Llamas I."/>
        </authorList>
    </citation>
    <scope>NUCLEOTIDE SEQUENCE [LARGE SCALE GENOMIC DNA]</scope>
    <source>
        <strain evidence="5 6">NEAU-3TGS17</strain>
    </source>
</reference>
<dbReference type="InterPro" id="IPR013221">
    <property type="entry name" value="Mur_ligase_cen"/>
</dbReference>
<dbReference type="EMBL" id="VDGH01000006">
    <property type="protein sequence ID" value="TQR13274.1"/>
    <property type="molecule type" value="Genomic_DNA"/>
</dbReference>
<dbReference type="OrthoDB" id="9801978at2"/>
<accession>A0A544T741</accession>
<dbReference type="Proteomes" id="UP000317316">
    <property type="component" value="Unassembled WGS sequence"/>
</dbReference>
<dbReference type="PANTHER" id="PTHR43024">
    <property type="entry name" value="UDP-N-ACETYLMURAMOYL-TRIPEPTIDE--D-ALANYL-D-ALANINE LIGASE"/>
    <property type="match status" value="1"/>
</dbReference>
<evidence type="ECO:0000313" key="5">
    <source>
        <dbReference type="EMBL" id="TQR13274.1"/>
    </source>
</evidence>
<keyword evidence="3" id="KW-0067">ATP-binding</keyword>
<keyword evidence="2" id="KW-0547">Nucleotide-binding</keyword>
<keyword evidence="1 5" id="KW-0436">Ligase</keyword>
<sequence length="459" mass="51293">MKSHTVGNIRAIISGELVQGSDEVLVKYGAYRLKQIKNQNTILFTDKRIIDWRSLKKFFPLVLATEWKYNKDEIPENVTVIQVTNADEAYWKFVRYYRSLFHIPVVAITGTSGKTTTKEMIKHILSADRIVTATSLTSNSRTANLQYLLSIDEETDAAIFETAVGSPGDVLKAGEYFKPTIGIITNIGAHHLNYCKTLEAYIDAKGEMLQIVNPTGVLIINAEDSNTSKINMSSFQGKIIKVGTHRSCHFRARNIQYCQDGMEFSVKHKKRNYQVYVPGLGVHQVYNALAAIAAVYEMGVTIPEAAYQLKTFRKFNKQLQVVDGINDSVIIDDTWSITTTSLEAALKVLNEIGKGKKKVAIIGTITDLGSWGYFIHEQAGDLIYQNGVDVLITIGEHASIIADHAVKRGFTSPVYTFRNEVLVLHLLNKIIDSNTIVLIKGDMYSQPIIELAALLRKKK</sequence>
<feature type="domain" description="Mur ligase central" evidence="4">
    <location>
        <begin position="108"/>
        <end position="295"/>
    </location>
</feature>
<comment type="caution">
    <text evidence="5">The sequence shown here is derived from an EMBL/GenBank/DDBJ whole genome shotgun (WGS) entry which is preliminary data.</text>
</comment>
<dbReference type="InterPro" id="IPR036565">
    <property type="entry name" value="Mur-like_cat_sf"/>
</dbReference>
<proteinExistence type="predicted"/>
<dbReference type="SUPFAM" id="SSF53244">
    <property type="entry name" value="MurD-like peptide ligases, peptide-binding domain"/>
    <property type="match status" value="1"/>
</dbReference>
<evidence type="ECO:0000256" key="3">
    <source>
        <dbReference type="ARBA" id="ARBA00022840"/>
    </source>
</evidence>
<dbReference type="Gene3D" id="3.40.1190.10">
    <property type="entry name" value="Mur-like, catalytic domain"/>
    <property type="match status" value="1"/>
</dbReference>
<keyword evidence="6" id="KW-1185">Reference proteome</keyword>
<dbReference type="PANTHER" id="PTHR43024:SF1">
    <property type="entry name" value="UDP-N-ACETYLMURAMOYL-TRIPEPTIDE--D-ALANYL-D-ALANINE LIGASE"/>
    <property type="match status" value="1"/>
</dbReference>
<name>A0A544T741_9BACI</name>
<dbReference type="Pfam" id="PF08245">
    <property type="entry name" value="Mur_ligase_M"/>
    <property type="match status" value="1"/>
</dbReference>
<dbReference type="InterPro" id="IPR036615">
    <property type="entry name" value="Mur_ligase_C_dom_sf"/>
</dbReference>
<dbReference type="GO" id="GO:0005524">
    <property type="term" value="F:ATP binding"/>
    <property type="evidence" value="ECO:0007669"/>
    <property type="project" value="UniProtKB-KW"/>
</dbReference>
<dbReference type="AlphaFoldDB" id="A0A544T741"/>
<dbReference type="SUPFAM" id="SSF53623">
    <property type="entry name" value="MurD-like peptide ligases, catalytic domain"/>
    <property type="match status" value="1"/>
</dbReference>
<dbReference type="InterPro" id="IPR051046">
    <property type="entry name" value="MurCDEF_CellWall_CoF430Synth"/>
</dbReference>
<evidence type="ECO:0000259" key="4">
    <source>
        <dbReference type="Pfam" id="PF08245"/>
    </source>
</evidence>
<gene>
    <name evidence="5" type="ORF">FG382_12245</name>
</gene>
<organism evidence="5 6">
    <name type="scientific">Psychrobacillus lasiicapitis</name>
    <dbReference type="NCBI Taxonomy" id="1636719"/>
    <lineage>
        <taxon>Bacteria</taxon>
        <taxon>Bacillati</taxon>
        <taxon>Bacillota</taxon>
        <taxon>Bacilli</taxon>
        <taxon>Bacillales</taxon>
        <taxon>Bacillaceae</taxon>
        <taxon>Psychrobacillus</taxon>
    </lineage>
</organism>
<evidence type="ECO:0000256" key="2">
    <source>
        <dbReference type="ARBA" id="ARBA00022741"/>
    </source>
</evidence>
<dbReference type="RefSeq" id="WP_142539155.1">
    <property type="nucleotide sequence ID" value="NZ_BMIE01000004.1"/>
</dbReference>
<protein>
    <submittedName>
        <fullName evidence="5">UDP-N-acetylmuramoyl-tripeptide--D-alanyl-D-alanine ligase</fullName>
    </submittedName>
</protein>
<evidence type="ECO:0000313" key="6">
    <source>
        <dbReference type="Proteomes" id="UP000317316"/>
    </source>
</evidence>
<evidence type="ECO:0000256" key="1">
    <source>
        <dbReference type="ARBA" id="ARBA00022598"/>
    </source>
</evidence>
<dbReference type="Gene3D" id="3.90.190.20">
    <property type="entry name" value="Mur ligase, C-terminal domain"/>
    <property type="match status" value="1"/>
</dbReference>
<dbReference type="GO" id="GO:0016881">
    <property type="term" value="F:acid-amino acid ligase activity"/>
    <property type="evidence" value="ECO:0007669"/>
    <property type="project" value="InterPro"/>
</dbReference>